<organism evidence="1 2">
    <name type="scientific">Dendryphion nanum</name>
    <dbReference type="NCBI Taxonomy" id="256645"/>
    <lineage>
        <taxon>Eukaryota</taxon>
        <taxon>Fungi</taxon>
        <taxon>Dikarya</taxon>
        <taxon>Ascomycota</taxon>
        <taxon>Pezizomycotina</taxon>
        <taxon>Dothideomycetes</taxon>
        <taxon>Pleosporomycetidae</taxon>
        <taxon>Pleosporales</taxon>
        <taxon>Torulaceae</taxon>
        <taxon>Dendryphion</taxon>
    </lineage>
</organism>
<evidence type="ECO:0000313" key="1">
    <source>
        <dbReference type="EMBL" id="KAH7116196.1"/>
    </source>
</evidence>
<gene>
    <name evidence="1" type="ORF">B0J11DRAFT_510535</name>
</gene>
<protein>
    <submittedName>
        <fullName evidence="1">Uncharacterized protein</fullName>
    </submittedName>
</protein>
<keyword evidence="2" id="KW-1185">Reference proteome</keyword>
<proteinExistence type="predicted"/>
<dbReference type="EMBL" id="JAGMWT010000015">
    <property type="protein sequence ID" value="KAH7116196.1"/>
    <property type="molecule type" value="Genomic_DNA"/>
</dbReference>
<evidence type="ECO:0000313" key="2">
    <source>
        <dbReference type="Proteomes" id="UP000700596"/>
    </source>
</evidence>
<sequence length="199" mass="22295">MSSSENDHSKLGSQIVRTANPLLRYDSVALWESTPQISTDATELSSSQQPSLEAIPGKHAEVMSSCVRFSDHTISPDPRQTTTTSKLTQTKPIQLDIPLIHDPKTFIAMLTTHLTPHPTPDEIEQWLEPPIQSQPHGIRKETYNVSCQFRYLEETPRMVKVRESIVIDNGTVVDKEAVEANLEAEGVQTRGRARRRGTK</sequence>
<accession>A0A9P9DBI2</accession>
<reference evidence="1" key="1">
    <citation type="journal article" date="2021" name="Nat. Commun.">
        <title>Genetic determinants of endophytism in the Arabidopsis root mycobiome.</title>
        <authorList>
            <person name="Mesny F."/>
            <person name="Miyauchi S."/>
            <person name="Thiergart T."/>
            <person name="Pickel B."/>
            <person name="Atanasova L."/>
            <person name="Karlsson M."/>
            <person name="Huettel B."/>
            <person name="Barry K.W."/>
            <person name="Haridas S."/>
            <person name="Chen C."/>
            <person name="Bauer D."/>
            <person name="Andreopoulos W."/>
            <person name="Pangilinan J."/>
            <person name="LaButti K."/>
            <person name="Riley R."/>
            <person name="Lipzen A."/>
            <person name="Clum A."/>
            <person name="Drula E."/>
            <person name="Henrissat B."/>
            <person name="Kohler A."/>
            <person name="Grigoriev I.V."/>
            <person name="Martin F.M."/>
            <person name="Hacquard S."/>
        </authorList>
    </citation>
    <scope>NUCLEOTIDE SEQUENCE</scope>
    <source>
        <strain evidence="1">MPI-CAGE-CH-0243</strain>
    </source>
</reference>
<comment type="caution">
    <text evidence="1">The sequence shown here is derived from an EMBL/GenBank/DDBJ whole genome shotgun (WGS) entry which is preliminary data.</text>
</comment>
<dbReference type="AlphaFoldDB" id="A0A9P9DBI2"/>
<dbReference type="Proteomes" id="UP000700596">
    <property type="component" value="Unassembled WGS sequence"/>
</dbReference>
<name>A0A9P9DBI2_9PLEO</name>